<evidence type="ECO:0000256" key="1">
    <source>
        <dbReference type="ARBA" id="ARBA00010236"/>
    </source>
</evidence>
<dbReference type="PANTHER" id="PTHR45964:SF9">
    <property type="entry name" value="SULFOTRANSFERASE"/>
    <property type="match status" value="1"/>
</dbReference>
<dbReference type="SUPFAM" id="SSF52540">
    <property type="entry name" value="P-loop containing nucleoside triphosphate hydrolases"/>
    <property type="match status" value="1"/>
</dbReference>
<protein>
    <recommendedName>
        <fullName evidence="2">Sulfotransferase domain-containing protein</fullName>
    </recommendedName>
</protein>
<proteinExistence type="inferred from homology"/>
<dbReference type="PANTHER" id="PTHR45964">
    <property type="entry name" value="WSCD FAMILY MEMBER CG9164"/>
    <property type="match status" value="1"/>
</dbReference>
<dbReference type="Gene3D" id="3.40.50.300">
    <property type="entry name" value="P-loop containing nucleotide triphosphate hydrolases"/>
    <property type="match status" value="1"/>
</dbReference>
<dbReference type="GO" id="GO:0008146">
    <property type="term" value="F:sulfotransferase activity"/>
    <property type="evidence" value="ECO:0007669"/>
    <property type="project" value="InterPro"/>
</dbReference>
<dbReference type="AlphaFoldDB" id="A0AAV2QFM3"/>
<dbReference type="InterPro" id="IPR027417">
    <property type="entry name" value="P-loop_NTPase"/>
</dbReference>
<keyword evidence="4" id="KW-1185">Reference proteome</keyword>
<reference evidence="3 4" key="1">
    <citation type="submission" date="2024-05" db="EMBL/GenBank/DDBJ databases">
        <authorList>
            <person name="Wallberg A."/>
        </authorList>
    </citation>
    <scope>NUCLEOTIDE SEQUENCE [LARGE SCALE GENOMIC DNA]</scope>
</reference>
<comment type="similarity">
    <text evidence="1">Belongs to the WSCD family.</text>
</comment>
<evidence type="ECO:0000313" key="3">
    <source>
        <dbReference type="EMBL" id="CAL4081628.1"/>
    </source>
</evidence>
<dbReference type="Proteomes" id="UP001497623">
    <property type="component" value="Unassembled WGS sequence"/>
</dbReference>
<evidence type="ECO:0000259" key="2">
    <source>
        <dbReference type="Pfam" id="PF00685"/>
    </source>
</evidence>
<dbReference type="InterPro" id="IPR000863">
    <property type="entry name" value="Sulfotransferase_dom"/>
</dbReference>
<gene>
    <name evidence="3" type="ORF">MNOR_LOCUS11596</name>
</gene>
<name>A0AAV2QFM3_MEGNR</name>
<sequence>MCQLVDLAGYGSRGEASSWCRAGTGSSISILRSSSSDCLIFTIITLGRLHHVQAGLEVSLGTPTTLLHDGDPSPKIFIAAKQQQYIKLRPLIMSAPRRLSSSWQQFEHRSQNIPSKYFLSTSWQLVLYPGGGNRMNKHFLKARTSQVFTTTIYLKKYLKIHEKKFLGELENRFQNTTCAVKTHKLPRIAANWKKPAIMLIRNPMRSIVSFWNWKKASDVSQRHTASVSNAALFSPAFLKFASREISTWESHYSDWISNLPHLLPVYYEYLRDDPMKHLRQMLSYMKIKTNEERLSCVSSHLDGRVKGGQRSVDPYTLEQKGRMKRAVENISKKLQSRGFPPLPRYDKYPS</sequence>
<dbReference type="EMBL" id="CAXKWB010006142">
    <property type="protein sequence ID" value="CAL4081628.1"/>
    <property type="molecule type" value="Genomic_DNA"/>
</dbReference>
<organism evidence="3 4">
    <name type="scientific">Meganyctiphanes norvegica</name>
    <name type="common">Northern krill</name>
    <name type="synonym">Thysanopoda norvegica</name>
    <dbReference type="NCBI Taxonomy" id="48144"/>
    <lineage>
        <taxon>Eukaryota</taxon>
        <taxon>Metazoa</taxon>
        <taxon>Ecdysozoa</taxon>
        <taxon>Arthropoda</taxon>
        <taxon>Crustacea</taxon>
        <taxon>Multicrustacea</taxon>
        <taxon>Malacostraca</taxon>
        <taxon>Eumalacostraca</taxon>
        <taxon>Eucarida</taxon>
        <taxon>Euphausiacea</taxon>
        <taxon>Euphausiidae</taxon>
        <taxon>Meganyctiphanes</taxon>
    </lineage>
</organism>
<accession>A0AAV2QFM3</accession>
<feature type="domain" description="Sulfotransferase" evidence="2">
    <location>
        <begin position="182"/>
        <end position="301"/>
    </location>
</feature>
<dbReference type="Pfam" id="PF00685">
    <property type="entry name" value="Sulfotransfer_1"/>
    <property type="match status" value="1"/>
</dbReference>
<evidence type="ECO:0000313" key="4">
    <source>
        <dbReference type="Proteomes" id="UP001497623"/>
    </source>
</evidence>
<dbReference type="InterPro" id="IPR051589">
    <property type="entry name" value="Sialate-O-sulfotransferase"/>
</dbReference>
<feature type="non-terminal residue" evidence="3">
    <location>
        <position position="350"/>
    </location>
</feature>
<comment type="caution">
    <text evidence="3">The sequence shown here is derived from an EMBL/GenBank/DDBJ whole genome shotgun (WGS) entry which is preliminary data.</text>
</comment>